<gene>
    <name evidence="4" type="ordered locus">Slin_5256</name>
</gene>
<sequence>MRTLLYICIHFVICIQLHQTGWAQATWPGAAPTFRVDHISVRDGLTQGSVYYMLKDSRGFLWFGTQDGLNRYDGHHFRTYRPALGKAGHVLPGSIRGINIFGIVEDPDGNLWIGTEEGLNRYDRQRDRFDCFFANRSAASQKRLASRILPFFVDANELLYLSDAEGLVRYHYRTQRKTILASDLHPTKEYDLQSSTVRTPAGDVWLHAPMGLIRYNLRSRTLSRYFSDHPANQFGAALPVFSFFIDTDDIAWVGTGNGLIRFDHHQKTAQTYAIVGTRPISEIYSIAPDQRSRLWLGTQRDGVLYFDKRSRLFGQVNRFTQTSRQLSELKISKVYVDKQGMIWANMDPDGLARIIPDAFLFGGLSKASSYDTLPASQKLSSYTVRGFMEERFDRLWILTENGIDVLDPRTNRIVERFLTRKPANAGLLYPQVRCIYRDPKRRIWAGIPGGVLAYTPTTKTFEPIRFESSGPGLATDSYVRNLVSISDTMLIAATESGLYALNPQRRTWSKVPVLANQNVFSLSYNAATRQLWVGTFLNGYYCYQLSEGRNPWRFIRSGLKGYTILNIRPDDRQPTLWLSSDRGLINLPDQSNRFRLYTEQQGLANSFVYGTLSDADNNIWMSTNRGVSRLNPATQMIKNFMPNDGLQGYEFNGNAFLKTASGELYFGGVSGFNRCLPDIFRPSFYNPYVYINSLNINEEPFESDTYVGEDKRIRVTHTQNTLSLEFAALDYASNGHNSYQYQLTNYDDRWVMAGERNYVRYANLPPGNYIFQVKAANQDGHWSVHTRTLAIYIEPPFWRKGPFIILVILILAALVWVWIHHRENAIRTQQADRVRLAYDIQEQVKKDIARDIHDEIGTRLATIKLYTTQLTQLAGETPGILTLKSTIFQLINDTIGDVRNMLRKLNPQTLERHGYIAAVEELFSRITASSIVQAHYSLDGIAEQENRLLVEVEVMLYRITQELVSNSLKHASATLIDLHITQKHDRIVLVYQDNGRGFNYEQTQKKASGLGIGNIESRVAILGGRITWKTQVGRGMQATIDVPISPLAKHAVSATQSNLPFSS</sequence>
<name>D2QE11_SPILD</name>
<dbReference type="Proteomes" id="UP000002028">
    <property type="component" value="Chromosome"/>
</dbReference>
<keyword evidence="1" id="KW-0597">Phosphoprotein</keyword>
<dbReference type="InterPro" id="IPR013783">
    <property type="entry name" value="Ig-like_fold"/>
</dbReference>
<feature type="transmembrane region" description="Helical" evidence="2">
    <location>
        <begin position="801"/>
        <end position="819"/>
    </location>
</feature>
<dbReference type="InterPro" id="IPR015943">
    <property type="entry name" value="WD40/YVTN_repeat-like_dom_sf"/>
</dbReference>
<accession>D2QE11</accession>
<dbReference type="GO" id="GO:0046983">
    <property type="term" value="F:protein dimerization activity"/>
    <property type="evidence" value="ECO:0007669"/>
    <property type="project" value="InterPro"/>
</dbReference>
<evidence type="ECO:0000313" key="4">
    <source>
        <dbReference type="EMBL" id="ADB41227.1"/>
    </source>
</evidence>
<evidence type="ECO:0000256" key="2">
    <source>
        <dbReference type="SAM" id="Phobius"/>
    </source>
</evidence>
<organism evidence="4 5">
    <name type="scientific">Spirosoma linguale (strain ATCC 33905 / DSM 74 / LMG 10896 / Claus 1)</name>
    <dbReference type="NCBI Taxonomy" id="504472"/>
    <lineage>
        <taxon>Bacteria</taxon>
        <taxon>Pseudomonadati</taxon>
        <taxon>Bacteroidota</taxon>
        <taxon>Cytophagia</taxon>
        <taxon>Cytophagales</taxon>
        <taxon>Cytophagaceae</taxon>
        <taxon>Spirosoma</taxon>
    </lineage>
</organism>
<dbReference type="Gene3D" id="3.30.565.10">
    <property type="entry name" value="Histidine kinase-like ATPase, C-terminal domain"/>
    <property type="match status" value="1"/>
</dbReference>
<dbReference type="GO" id="GO:0000155">
    <property type="term" value="F:phosphorelay sensor kinase activity"/>
    <property type="evidence" value="ECO:0007669"/>
    <property type="project" value="InterPro"/>
</dbReference>
<dbReference type="InterPro" id="IPR011712">
    <property type="entry name" value="Sig_transdc_His_kin_sub3_dim/P"/>
</dbReference>
<dbReference type="PROSITE" id="PS50109">
    <property type="entry name" value="HIS_KIN"/>
    <property type="match status" value="1"/>
</dbReference>
<dbReference type="Gene3D" id="1.20.5.1930">
    <property type="match status" value="1"/>
</dbReference>
<evidence type="ECO:0000256" key="1">
    <source>
        <dbReference type="ARBA" id="ARBA00022553"/>
    </source>
</evidence>
<dbReference type="InterPro" id="IPR011110">
    <property type="entry name" value="Reg_prop"/>
</dbReference>
<reference evidence="4 5" key="1">
    <citation type="journal article" date="2010" name="Stand. Genomic Sci.">
        <title>Complete genome sequence of Spirosoma linguale type strain (1).</title>
        <authorList>
            <person name="Lail K."/>
            <person name="Sikorski J."/>
            <person name="Saunders E."/>
            <person name="Lapidus A."/>
            <person name="Glavina Del Rio T."/>
            <person name="Copeland A."/>
            <person name="Tice H."/>
            <person name="Cheng J.-F."/>
            <person name="Lucas S."/>
            <person name="Nolan M."/>
            <person name="Bruce D."/>
            <person name="Goodwin L."/>
            <person name="Pitluck S."/>
            <person name="Ivanova N."/>
            <person name="Mavromatis K."/>
            <person name="Ovchinnikova G."/>
            <person name="Pati A."/>
            <person name="Chen A."/>
            <person name="Palaniappan K."/>
            <person name="Land M."/>
            <person name="Hauser L."/>
            <person name="Chang Y.-J."/>
            <person name="Jeffries C.D."/>
            <person name="Chain P."/>
            <person name="Brettin T."/>
            <person name="Detter J.C."/>
            <person name="Schuetze A."/>
            <person name="Rohde M."/>
            <person name="Tindall B.J."/>
            <person name="Goeker M."/>
            <person name="Bristow J."/>
            <person name="Eisen J.A."/>
            <person name="Markowitz V."/>
            <person name="Hugenholtz P."/>
            <person name="Kyrpides N.C."/>
            <person name="Klenk H.-P."/>
            <person name="Chen F."/>
        </authorList>
    </citation>
    <scope>NUCLEOTIDE SEQUENCE [LARGE SCALE GENOMIC DNA]</scope>
    <source>
        <strain evidence="5">ATCC 33905 / DSM 74 / LMG 10896 / Claus 1</strain>
    </source>
</reference>
<dbReference type="InterPro" id="IPR011047">
    <property type="entry name" value="Quinoprotein_ADH-like_sf"/>
</dbReference>
<dbReference type="PANTHER" id="PTHR43547">
    <property type="entry name" value="TWO-COMPONENT HISTIDINE KINASE"/>
    <property type="match status" value="1"/>
</dbReference>
<dbReference type="Pfam" id="PF07494">
    <property type="entry name" value="Reg_prop"/>
    <property type="match status" value="2"/>
</dbReference>
<dbReference type="AlphaFoldDB" id="D2QE11"/>
<dbReference type="eggNOG" id="COG4585">
    <property type="taxonomic scope" value="Bacteria"/>
</dbReference>
<dbReference type="Pfam" id="PF07730">
    <property type="entry name" value="HisKA_3"/>
    <property type="match status" value="1"/>
</dbReference>
<dbReference type="Gene3D" id="2.130.10.10">
    <property type="entry name" value="YVTN repeat-like/Quinoprotein amine dehydrogenase"/>
    <property type="match status" value="2"/>
</dbReference>
<dbReference type="STRING" id="504472.Slin_5256"/>
<keyword evidence="5" id="KW-1185">Reference proteome</keyword>
<keyword evidence="2" id="KW-1133">Transmembrane helix</keyword>
<dbReference type="PANTHER" id="PTHR43547:SF2">
    <property type="entry name" value="HYBRID SIGNAL TRANSDUCTION HISTIDINE KINASE C"/>
    <property type="match status" value="1"/>
</dbReference>
<dbReference type="KEGG" id="sli:Slin_5256"/>
<keyword evidence="4" id="KW-0418">Kinase</keyword>
<dbReference type="GO" id="GO:0016020">
    <property type="term" value="C:membrane"/>
    <property type="evidence" value="ECO:0007669"/>
    <property type="project" value="InterPro"/>
</dbReference>
<dbReference type="RefSeq" id="WP_012929728.1">
    <property type="nucleotide sequence ID" value="NC_013730.1"/>
</dbReference>
<dbReference type="SUPFAM" id="SSF50998">
    <property type="entry name" value="Quinoprotein alcohol dehydrogenase-like"/>
    <property type="match status" value="1"/>
</dbReference>
<proteinExistence type="predicted"/>
<dbReference type="Pfam" id="PF07495">
    <property type="entry name" value="Y_Y_Y"/>
    <property type="match status" value="1"/>
</dbReference>
<dbReference type="InterPro" id="IPR011123">
    <property type="entry name" value="Y_Y_Y"/>
</dbReference>
<dbReference type="InterPro" id="IPR036890">
    <property type="entry name" value="HATPase_C_sf"/>
</dbReference>
<dbReference type="eggNOG" id="COG3292">
    <property type="taxonomic scope" value="Bacteria"/>
</dbReference>
<dbReference type="SUPFAM" id="SSF63829">
    <property type="entry name" value="Calcium-dependent phosphotriesterase"/>
    <property type="match status" value="1"/>
</dbReference>
<dbReference type="InterPro" id="IPR003594">
    <property type="entry name" value="HATPase_dom"/>
</dbReference>
<keyword evidence="2" id="KW-0472">Membrane</keyword>
<dbReference type="HOGENOM" id="CLU_000445_28_2_10"/>
<evidence type="ECO:0000313" key="5">
    <source>
        <dbReference type="Proteomes" id="UP000002028"/>
    </source>
</evidence>
<dbReference type="EMBL" id="CP001769">
    <property type="protein sequence ID" value="ADB41227.1"/>
    <property type="molecule type" value="Genomic_DNA"/>
</dbReference>
<feature type="domain" description="Histidine kinase" evidence="3">
    <location>
        <begin position="851"/>
        <end position="1046"/>
    </location>
</feature>
<keyword evidence="2" id="KW-0812">Transmembrane</keyword>
<dbReference type="InterPro" id="IPR005467">
    <property type="entry name" value="His_kinase_dom"/>
</dbReference>
<keyword evidence="4" id="KW-0808">Transferase</keyword>
<dbReference type="Pfam" id="PF02518">
    <property type="entry name" value="HATPase_c"/>
    <property type="match status" value="1"/>
</dbReference>
<evidence type="ECO:0000259" key="3">
    <source>
        <dbReference type="PROSITE" id="PS50109"/>
    </source>
</evidence>
<dbReference type="Gene3D" id="2.60.40.10">
    <property type="entry name" value="Immunoglobulins"/>
    <property type="match status" value="1"/>
</dbReference>
<dbReference type="EC" id="2.7.13.3" evidence="4"/>
<dbReference type="CDD" id="cd16917">
    <property type="entry name" value="HATPase_UhpB-NarQ-NarX-like"/>
    <property type="match status" value="1"/>
</dbReference>
<dbReference type="SUPFAM" id="SSF55874">
    <property type="entry name" value="ATPase domain of HSP90 chaperone/DNA topoisomerase II/histidine kinase"/>
    <property type="match status" value="1"/>
</dbReference>
<protein>
    <submittedName>
        <fullName evidence="4">Histidine kinase</fullName>
        <ecNumber evidence="4">2.7.13.3</ecNumber>
    </submittedName>
</protein>